<organism evidence="1 2">
    <name type="scientific">Alternaria tenuissima</name>
    <dbReference type="NCBI Taxonomy" id="119927"/>
    <lineage>
        <taxon>Eukaryota</taxon>
        <taxon>Fungi</taxon>
        <taxon>Dikarya</taxon>
        <taxon>Ascomycota</taxon>
        <taxon>Pezizomycotina</taxon>
        <taxon>Dothideomycetes</taxon>
        <taxon>Pleosporomycetidae</taxon>
        <taxon>Pleosporales</taxon>
        <taxon>Pleosporineae</taxon>
        <taxon>Pleosporaceae</taxon>
        <taxon>Alternaria</taxon>
        <taxon>Alternaria sect. Alternaria</taxon>
        <taxon>Alternaria alternata complex</taxon>
    </lineage>
</organism>
<evidence type="ECO:0000313" key="1">
    <source>
        <dbReference type="EMBL" id="RYN47219.1"/>
    </source>
</evidence>
<dbReference type="AlphaFoldDB" id="A0A4Q4MD82"/>
<reference evidence="2" key="1">
    <citation type="journal article" date="2019" name="bioRxiv">
        <title>Genomics, evolutionary history and diagnostics of the Alternaria alternata species group including apple and Asian pear pathotypes.</title>
        <authorList>
            <person name="Armitage A.D."/>
            <person name="Cockerton H.M."/>
            <person name="Sreenivasaprasad S."/>
            <person name="Woodhall J.W."/>
            <person name="Lane C.R."/>
            <person name="Harrison R.J."/>
            <person name="Clarkson J.P."/>
        </authorList>
    </citation>
    <scope>NUCLEOTIDE SEQUENCE [LARGE SCALE GENOMIC DNA]</scope>
    <source>
        <strain evidence="2">FERA 1082</strain>
    </source>
</reference>
<gene>
    <name evidence="1" type="ORF">AA0114_g7925</name>
</gene>
<dbReference type="EMBL" id="PDXA01000027">
    <property type="protein sequence ID" value="RYN47219.1"/>
    <property type="molecule type" value="Genomic_DNA"/>
</dbReference>
<proteinExistence type="predicted"/>
<dbReference type="Proteomes" id="UP000292402">
    <property type="component" value="Unassembled WGS sequence"/>
</dbReference>
<evidence type="ECO:0000313" key="2">
    <source>
        <dbReference type="Proteomes" id="UP000292402"/>
    </source>
</evidence>
<name>A0A4Q4MD82_9PLEO</name>
<protein>
    <submittedName>
        <fullName evidence="1">Uncharacterized protein</fullName>
    </submittedName>
</protein>
<sequence length="688" mass="78963">MDLESSSDTSSEHIRVGNSDEILRVLSTVYWEGVEREICELILAYQDIEKYHAQPTTDEENEVDVSGYNFRRFSPYVKGDETFDSARLHSRAVELAQWLLDIDVVHDGMDDVTIGRHCHDPHGEVLNLDDESSDLFREMRCEACRQPLREYFYYECSSGCVSTIADLHIEDQKDNVVDSSETPPGSQPPVRLCVACTRKVDQLTQCERKHCQKIFYTKSDNKGLASFRAKLRKREFGTDASSHPSLTKAAHKIISPAQFANAGPIHVALTFGPLMIENGLRPVYKADISCRPIPSLRYEPPRMKMIYSERDAKKETVLIGHVYDDKTHKRVIKELHEKPRTDRRILGCVKKVCGGAFSGHNVHFADGERQVVRRVIEAKSSFKLSGESVGWVARARSNLHAVSLPIVEAIKETFGHEVNLYLEHFAKVLANQEVRLDWDLRENNCQAFATNLLKDLPMYGTFHPMPKAFLNDEDVRDAKDWPCPRYAMSFGSRIDTPIALLRPQPRSLIWNFYHKKRDNCDIIEFGEVYRRKPCAFPTEAWQLLDSIGDTGAAKISLVDALWSIPRDSIFILHTHFLRQSSTYSNAEQQVLSREEWVKNRLRVMHQLDVFASLCGSMTAALMEQRVEKVHLLEKYFPPPAEEFGVFHAEEKIVRVTDVGATSIYFVSGRERNWHKQEMKHLIRKLRTH</sequence>
<accession>A0A4Q4MD82</accession>
<comment type="caution">
    <text evidence="1">The sequence shown here is derived from an EMBL/GenBank/DDBJ whole genome shotgun (WGS) entry which is preliminary data.</text>
</comment>